<evidence type="ECO:0000313" key="2">
    <source>
        <dbReference type="EMBL" id="RTE10638.1"/>
    </source>
</evidence>
<evidence type="ECO:0000313" key="3">
    <source>
        <dbReference type="Proteomes" id="UP000276128"/>
    </source>
</evidence>
<keyword evidence="3" id="KW-1185">Reference proteome</keyword>
<keyword evidence="1" id="KW-0472">Membrane</keyword>
<comment type="caution">
    <text evidence="2">The sequence shown here is derived from an EMBL/GenBank/DDBJ whole genome shotgun (WGS) entry which is preliminary data.</text>
</comment>
<gene>
    <name evidence="2" type="ORF">EJQ19_05025</name>
</gene>
<dbReference type="OrthoDB" id="2381462at2"/>
<keyword evidence="1" id="KW-0812">Transmembrane</keyword>
<dbReference type="RefSeq" id="WP_126140101.1">
    <property type="nucleotide sequence ID" value="NZ_RXHU01000015.1"/>
</dbReference>
<dbReference type="AlphaFoldDB" id="A0A3S0CWY4"/>
<feature type="transmembrane region" description="Helical" evidence="1">
    <location>
        <begin position="137"/>
        <end position="158"/>
    </location>
</feature>
<feature type="transmembrane region" description="Helical" evidence="1">
    <location>
        <begin position="106"/>
        <end position="125"/>
    </location>
</feature>
<accession>A0A3S0CWY4</accession>
<organism evidence="2 3">
    <name type="scientific">Paenibacillus whitsoniae</name>
    <dbReference type="NCBI Taxonomy" id="2496558"/>
    <lineage>
        <taxon>Bacteria</taxon>
        <taxon>Bacillati</taxon>
        <taxon>Bacillota</taxon>
        <taxon>Bacilli</taxon>
        <taxon>Bacillales</taxon>
        <taxon>Paenibacillaceae</taxon>
        <taxon>Paenibacillus</taxon>
    </lineage>
</organism>
<proteinExistence type="predicted"/>
<name>A0A3S0CWY4_9BACL</name>
<sequence length="168" mass="20344">MNFHIDWNEWFVVICSVIAMLIFFLIRKHFNWITIVIIWMFNVGFVATIDYGLAATPFEFYYCGDNVSYEPITAIAHIFMYTPFSFMFLFLYDEWHLRDKKNRKRLVLYFIGWGAFSVFFEWLNVLNGFMTYTGWKLYYSFPMYLLAAFILLKVYHFIEHNSPLQKKA</sequence>
<keyword evidence="1" id="KW-1133">Transmembrane helix</keyword>
<feature type="transmembrane region" description="Helical" evidence="1">
    <location>
        <begin position="7"/>
        <end position="26"/>
    </location>
</feature>
<dbReference type="Proteomes" id="UP000276128">
    <property type="component" value="Unassembled WGS sequence"/>
</dbReference>
<evidence type="ECO:0000256" key="1">
    <source>
        <dbReference type="SAM" id="Phobius"/>
    </source>
</evidence>
<reference evidence="2 3" key="1">
    <citation type="submission" date="2018-12" db="EMBL/GenBank/DDBJ databases">
        <title>Bacillus ochoae sp. nov., Paenibacillus whitsoniae sp. nov., Paenibacillus spiritus sp. nov. Isolated from the Mars Exploration Rover during spacecraft assembly.</title>
        <authorList>
            <person name="Seuylemezian A."/>
            <person name="Vaishampayan P."/>
        </authorList>
    </citation>
    <scope>NUCLEOTIDE SEQUENCE [LARGE SCALE GENOMIC DNA]</scope>
    <source>
        <strain evidence="2 3">MER 54</strain>
    </source>
</reference>
<dbReference type="EMBL" id="RXHU01000015">
    <property type="protein sequence ID" value="RTE10638.1"/>
    <property type="molecule type" value="Genomic_DNA"/>
</dbReference>
<feature type="transmembrane region" description="Helical" evidence="1">
    <location>
        <begin position="74"/>
        <end position="94"/>
    </location>
</feature>
<feature type="transmembrane region" description="Helical" evidence="1">
    <location>
        <begin position="33"/>
        <end position="54"/>
    </location>
</feature>
<protein>
    <submittedName>
        <fullName evidence="2">Uncharacterized protein</fullName>
    </submittedName>
</protein>